<dbReference type="EMBL" id="WHZY01000004">
    <property type="protein sequence ID" value="NEG78080.1"/>
    <property type="molecule type" value="Genomic_DNA"/>
</dbReference>
<comment type="caution">
    <text evidence="10">The sequence shown here is derived from an EMBL/GenBank/DDBJ whole genome shotgun (WGS) entry which is preliminary data.</text>
</comment>
<feature type="region of interest" description="Disordered" evidence="6">
    <location>
        <begin position="1"/>
        <end position="34"/>
    </location>
</feature>
<dbReference type="GO" id="GO:0003723">
    <property type="term" value="F:RNA binding"/>
    <property type="evidence" value="ECO:0007669"/>
    <property type="project" value="InterPro"/>
</dbReference>
<dbReference type="Pfam" id="PF16198">
    <property type="entry name" value="TruB_C_2"/>
    <property type="match status" value="1"/>
</dbReference>
<evidence type="ECO:0000313" key="10">
    <source>
        <dbReference type="EMBL" id="NEG78080.1"/>
    </source>
</evidence>
<evidence type="ECO:0000256" key="1">
    <source>
        <dbReference type="ARBA" id="ARBA00000385"/>
    </source>
</evidence>
<dbReference type="Pfam" id="PF09142">
    <property type="entry name" value="TruB_C"/>
    <property type="match status" value="1"/>
</dbReference>
<reference evidence="10 11" key="1">
    <citation type="submission" date="2019-10" db="EMBL/GenBank/DDBJ databases">
        <title>Bifidobacterium from non-human primates.</title>
        <authorList>
            <person name="Modesto M."/>
        </authorList>
    </citation>
    <scope>NUCLEOTIDE SEQUENCE [LARGE SCALE GENOMIC DNA]</scope>
    <source>
        <strain evidence="10 11">TREC</strain>
    </source>
</reference>
<evidence type="ECO:0000259" key="7">
    <source>
        <dbReference type="Pfam" id="PF01509"/>
    </source>
</evidence>
<evidence type="ECO:0000259" key="8">
    <source>
        <dbReference type="Pfam" id="PF09142"/>
    </source>
</evidence>
<dbReference type="CDD" id="cd02573">
    <property type="entry name" value="PseudoU_synth_EcTruB"/>
    <property type="match status" value="1"/>
</dbReference>
<dbReference type="InterPro" id="IPR002501">
    <property type="entry name" value="PsdUridine_synth_N"/>
</dbReference>
<dbReference type="GO" id="GO:0160148">
    <property type="term" value="F:tRNA pseudouridine(55) synthase activity"/>
    <property type="evidence" value="ECO:0007669"/>
    <property type="project" value="UniProtKB-EC"/>
</dbReference>
<dbReference type="InterPro" id="IPR020103">
    <property type="entry name" value="PsdUridine_synth_cat_dom_sf"/>
</dbReference>
<dbReference type="InterPro" id="IPR014780">
    <property type="entry name" value="tRNA_psdUridine_synth_TruB"/>
</dbReference>
<dbReference type="PANTHER" id="PTHR13767:SF2">
    <property type="entry name" value="PSEUDOURIDYLATE SYNTHASE TRUB1"/>
    <property type="match status" value="1"/>
</dbReference>
<dbReference type="Gene3D" id="3.30.2350.10">
    <property type="entry name" value="Pseudouridine synthase"/>
    <property type="match status" value="1"/>
</dbReference>
<dbReference type="InterPro" id="IPR032819">
    <property type="entry name" value="TruB_C"/>
</dbReference>
<evidence type="ECO:0000256" key="4">
    <source>
        <dbReference type="ARBA" id="ARBA00023235"/>
    </source>
</evidence>
<gene>
    <name evidence="5 10" type="primary">truB</name>
    <name evidence="10" type="ORF">GFD22_03660</name>
</gene>
<protein>
    <recommendedName>
        <fullName evidence="5">tRNA pseudouridine synthase B</fullName>
        <ecNumber evidence="5">5.4.99.25</ecNumber>
    </recommendedName>
    <alternativeName>
        <fullName evidence="5">tRNA pseudouridine(55) synthase</fullName>
        <shortName evidence="5">Psi55 synthase</shortName>
    </alternativeName>
    <alternativeName>
        <fullName evidence="5">tRNA pseudouridylate synthase</fullName>
    </alternativeName>
    <alternativeName>
        <fullName evidence="5">tRNA-uridine isomerase</fullName>
    </alternativeName>
</protein>
<feature type="domain" description="tRNA pseudouridylate synthase B C-terminal" evidence="9">
    <location>
        <begin position="228"/>
        <end position="268"/>
    </location>
</feature>
<evidence type="ECO:0000256" key="2">
    <source>
        <dbReference type="ARBA" id="ARBA00005642"/>
    </source>
</evidence>
<keyword evidence="3 5" id="KW-0819">tRNA processing</keyword>
<proteinExistence type="inferred from homology"/>
<dbReference type="InterPro" id="IPR036974">
    <property type="entry name" value="PUA_sf"/>
</dbReference>
<dbReference type="HAMAP" id="MF_01080">
    <property type="entry name" value="TruB_bact"/>
    <property type="match status" value="1"/>
</dbReference>
<dbReference type="Gene3D" id="2.30.130.10">
    <property type="entry name" value="PUA domain"/>
    <property type="match status" value="1"/>
</dbReference>
<dbReference type="GO" id="GO:1990481">
    <property type="term" value="P:mRNA pseudouridine synthesis"/>
    <property type="evidence" value="ECO:0007669"/>
    <property type="project" value="TreeGrafter"/>
</dbReference>
<dbReference type="EC" id="5.4.99.25" evidence="5"/>
<dbReference type="NCBIfam" id="TIGR00431">
    <property type="entry name" value="TruB"/>
    <property type="match status" value="1"/>
</dbReference>
<organism evidence="10 11">
    <name type="scientific">Bifidobacterium avesanii</name>
    <dbReference type="NCBI Taxonomy" id="1798157"/>
    <lineage>
        <taxon>Bacteria</taxon>
        <taxon>Bacillati</taxon>
        <taxon>Actinomycetota</taxon>
        <taxon>Actinomycetes</taxon>
        <taxon>Bifidobacteriales</taxon>
        <taxon>Bifidobacteriaceae</taxon>
        <taxon>Bifidobacterium</taxon>
    </lineage>
</organism>
<comment type="similarity">
    <text evidence="2 5">Belongs to the pseudouridine synthase TruB family. Type 1 subfamily.</text>
</comment>
<name>A0A7K3THI1_9BIFI</name>
<feature type="domain" description="tRNA pseudouridine synthase II TruB subfamily 2 C-terminal" evidence="8">
    <location>
        <begin position="335"/>
        <end position="388"/>
    </location>
</feature>
<evidence type="ECO:0000256" key="6">
    <source>
        <dbReference type="SAM" id="MobiDB-lite"/>
    </source>
</evidence>
<evidence type="ECO:0000256" key="5">
    <source>
        <dbReference type="HAMAP-Rule" id="MF_01080"/>
    </source>
</evidence>
<dbReference type="PANTHER" id="PTHR13767">
    <property type="entry name" value="TRNA-PSEUDOURIDINE SYNTHASE"/>
    <property type="match status" value="1"/>
</dbReference>
<accession>A0A7K3THI1</accession>
<evidence type="ECO:0000256" key="3">
    <source>
        <dbReference type="ARBA" id="ARBA00022694"/>
    </source>
</evidence>
<sequence length="390" mass="41442">MHRSAHAPSRAAPHSSKLQKHQAPINATAQHIRARSTVPDTSGLLIIDKPQGVTSFDVVAAVRGALHLKKVGHAGTLDPMATGVLIVGFGAVTRLLNPIVGHDKTYEATIRLGQRTTTDDADGEIIEPQPSETRPAALPDLATIKRTIAERLTGEIMQVPNAYSAIKIHGQRAYDLAREGKDVELEARPVTIRAFDVLAAREGLTAADGTPVTDLDVRVDCSSGTYIRALARDLGDMLGVGGHLTRLRRTRVGRFDLSDPAIAAHVVHAHTEERAFTNREGETVTRNRAVLDLPGELPGGLPGPSGNQPASTGAARALALIDRALPAADAARLCMPSLEITDDEARELRFGRRIERAIAQPAAAIAGDDLVAIVDRANAHQAKPVTVFAA</sequence>
<dbReference type="SUPFAM" id="SSF55120">
    <property type="entry name" value="Pseudouridine synthase"/>
    <property type="match status" value="1"/>
</dbReference>
<comment type="catalytic activity">
    <reaction evidence="1 5">
        <text>uridine(55) in tRNA = pseudouridine(55) in tRNA</text>
        <dbReference type="Rhea" id="RHEA:42532"/>
        <dbReference type="Rhea" id="RHEA-COMP:10101"/>
        <dbReference type="Rhea" id="RHEA-COMP:10102"/>
        <dbReference type="ChEBI" id="CHEBI:65314"/>
        <dbReference type="ChEBI" id="CHEBI:65315"/>
        <dbReference type="EC" id="5.4.99.25"/>
    </reaction>
</comment>
<feature type="compositionally biased region" description="Low complexity" evidence="6">
    <location>
        <begin position="1"/>
        <end position="16"/>
    </location>
</feature>
<keyword evidence="4 5" id="KW-0413">Isomerase</keyword>
<evidence type="ECO:0000259" key="9">
    <source>
        <dbReference type="Pfam" id="PF16198"/>
    </source>
</evidence>
<dbReference type="GO" id="GO:0031119">
    <property type="term" value="P:tRNA pseudouridine synthesis"/>
    <property type="evidence" value="ECO:0007669"/>
    <property type="project" value="UniProtKB-UniRule"/>
</dbReference>
<evidence type="ECO:0000313" key="11">
    <source>
        <dbReference type="Proteomes" id="UP000469763"/>
    </source>
</evidence>
<feature type="active site" description="Nucleophile" evidence="5">
    <location>
        <position position="78"/>
    </location>
</feature>
<comment type="function">
    <text evidence="5">Responsible for synthesis of pseudouridine from uracil-55 in the psi GC loop of transfer RNAs.</text>
</comment>
<dbReference type="Proteomes" id="UP000469763">
    <property type="component" value="Unassembled WGS sequence"/>
</dbReference>
<dbReference type="Pfam" id="PF01509">
    <property type="entry name" value="TruB_N"/>
    <property type="match status" value="1"/>
</dbReference>
<feature type="domain" description="Pseudouridine synthase II N-terminal" evidence="7">
    <location>
        <begin position="64"/>
        <end position="227"/>
    </location>
</feature>
<dbReference type="AlphaFoldDB" id="A0A7K3THI1"/>
<dbReference type="OrthoDB" id="9802309at2"/>
<dbReference type="InterPro" id="IPR015225">
    <property type="entry name" value="tRNA_psdUridine_synth_fam2_C"/>
</dbReference>
<keyword evidence="11" id="KW-1185">Reference proteome</keyword>